<sequence>MVSPIRAMREKMKANRNSAGETLPVIAASPDTLELRLIELEADRQTLKSFNAIADKIEHKRTVLMPKYRPLAEAYLAGSTTYENPIFSEVVLWLFDIGELDTFIEWCLKAIELNVPTPERIKRDWQTFCADSIHQWATEQVKNEQSVEPYFSQVFERIQSDEWRLHEKVSAKFYKLAGQNLLRGEDGTVKATHVGNVETLQAALELLKKADNLDSKAQVSDLIKNRIPARIKALTDGTNL</sequence>
<comment type="caution">
    <text evidence="1">The sequence shown here is derived from an EMBL/GenBank/DDBJ whole genome shotgun (WGS) entry which is preliminary data.</text>
</comment>
<dbReference type="EMBL" id="JAJUBC010000004">
    <property type="protein sequence ID" value="MDD1792527.1"/>
    <property type="molecule type" value="Genomic_DNA"/>
</dbReference>
<dbReference type="Proteomes" id="UP001149400">
    <property type="component" value="Unassembled WGS sequence"/>
</dbReference>
<organism evidence="1 2">
    <name type="scientific">Enterovibrio gelatinilyticus</name>
    <dbReference type="NCBI Taxonomy" id="2899819"/>
    <lineage>
        <taxon>Bacteria</taxon>
        <taxon>Pseudomonadati</taxon>
        <taxon>Pseudomonadota</taxon>
        <taxon>Gammaproteobacteria</taxon>
        <taxon>Vibrionales</taxon>
        <taxon>Vibrionaceae</taxon>
        <taxon>Enterovibrio</taxon>
    </lineage>
</organism>
<name>A0ABT5QWZ3_9GAMM</name>
<proteinExistence type="predicted"/>
<reference evidence="1" key="1">
    <citation type="submission" date="2021-12" db="EMBL/GenBank/DDBJ databases">
        <title>Enterovibrio ZSDZ35 sp. nov. and Enterovibrio ZSDZ42 sp. nov., isolated from coastal seawater in Qingdao.</title>
        <authorList>
            <person name="Zhang P."/>
        </authorList>
    </citation>
    <scope>NUCLEOTIDE SEQUENCE</scope>
    <source>
        <strain evidence="1">ZSDZ42</strain>
    </source>
</reference>
<keyword evidence="2" id="KW-1185">Reference proteome</keyword>
<protein>
    <submittedName>
        <fullName evidence="1">Terminase</fullName>
    </submittedName>
</protein>
<gene>
    <name evidence="1" type="ORF">LRP50_05215</name>
</gene>
<dbReference type="Pfam" id="PF05944">
    <property type="entry name" value="Phage_term_smal"/>
    <property type="match status" value="1"/>
</dbReference>
<evidence type="ECO:0000313" key="1">
    <source>
        <dbReference type="EMBL" id="MDD1792527.1"/>
    </source>
</evidence>
<dbReference type="RefSeq" id="WP_274163426.1">
    <property type="nucleotide sequence ID" value="NZ_JAJUBC010000004.1"/>
</dbReference>
<accession>A0ABT5QWZ3</accession>
<evidence type="ECO:0000313" key="2">
    <source>
        <dbReference type="Proteomes" id="UP001149400"/>
    </source>
</evidence>
<dbReference type="InterPro" id="IPR010270">
    <property type="entry name" value="Phage_P2_GpM"/>
</dbReference>